<reference evidence="2" key="1">
    <citation type="journal article" date="2014" name="Front. Microbiol.">
        <title>High frequency of phylogenetically diverse reductive dehalogenase-homologous genes in deep subseafloor sedimentary metagenomes.</title>
        <authorList>
            <person name="Kawai M."/>
            <person name="Futagami T."/>
            <person name="Toyoda A."/>
            <person name="Takaki Y."/>
            <person name="Nishi S."/>
            <person name="Hori S."/>
            <person name="Arai W."/>
            <person name="Tsubouchi T."/>
            <person name="Morono Y."/>
            <person name="Uchiyama I."/>
            <person name="Ito T."/>
            <person name="Fujiyama A."/>
            <person name="Inagaki F."/>
            <person name="Takami H."/>
        </authorList>
    </citation>
    <scope>NUCLEOTIDE SEQUENCE</scope>
    <source>
        <strain evidence="2">Expedition CK06-06</strain>
    </source>
</reference>
<protein>
    <submittedName>
        <fullName evidence="2">Uncharacterized protein</fullName>
    </submittedName>
</protein>
<organism evidence="2">
    <name type="scientific">marine sediment metagenome</name>
    <dbReference type="NCBI Taxonomy" id="412755"/>
    <lineage>
        <taxon>unclassified sequences</taxon>
        <taxon>metagenomes</taxon>
        <taxon>ecological metagenomes</taxon>
    </lineage>
</organism>
<proteinExistence type="predicted"/>
<gene>
    <name evidence="2" type="ORF">S12H4_26696</name>
</gene>
<feature type="non-terminal residue" evidence="2">
    <location>
        <position position="83"/>
    </location>
</feature>
<evidence type="ECO:0000313" key="2">
    <source>
        <dbReference type="EMBL" id="GAI91646.1"/>
    </source>
</evidence>
<evidence type="ECO:0000256" key="1">
    <source>
        <dbReference type="SAM" id="MobiDB-lite"/>
    </source>
</evidence>
<dbReference type="EMBL" id="BARW01015173">
    <property type="protein sequence ID" value="GAI91646.1"/>
    <property type="molecule type" value="Genomic_DNA"/>
</dbReference>
<comment type="caution">
    <text evidence="2">The sequence shown here is derived from an EMBL/GenBank/DDBJ whole genome shotgun (WGS) entry which is preliminary data.</text>
</comment>
<sequence>MRITRSPTRKISNIEIDADIPMLTHILTGLGAGIGGTDSANIGQILEAIAENVGTEATAREEADAAEATAREEADAAEVTARD</sequence>
<feature type="compositionally biased region" description="Basic and acidic residues" evidence="1">
    <location>
        <begin position="58"/>
        <end position="83"/>
    </location>
</feature>
<accession>X1TJW6</accession>
<feature type="region of interest" description="Disordered" evidence="1">
    <location>
        <begin position="57"/>
        <end position="83"/>
    </location>
</feature>
<dbReference type="AlphaFoldDB" id="X1TJW6"/>
<name>X1TJW6_9ZZZZ</name>